<name>A0A4R7PYL6_9FLAO</name>
<dbReference type="SUPFAM" id="SSF55144">
    <property type="entry name" value="LigT-like"/>
    <property type="match status" value="1"/>
</dbReference>
<accession>A0A4R7PYL6</accession>
<keyword evidence="1" id="KW-0436">Ligase</keyword>
<dbReference type="OrthoDB" id="268668at2"/>
<comment type="caution">
    <text evidence="1">The sequence shown here is derived from an EMBL/GenBank/DDBJ whole genome shotgun (WGS) entry which is preliminary data.</text>
</comment>
<evidence type="ECO:0000313" key="1">
    <source>
        <dbReference type="EMBL" id="TDU40095.1"/>
    </source>
</evidence>
<reference evidence="1 2" key="1">
    <citation type="submission" date="2019-03" db="EMBL/GenBank/DDBJ databases">
        <title>Genomic Encyclopedia of Archaeal and Bacterial Type Strains, Phase II (KMG-II): from individual species to whole genera.</title>
        <authorList>
            <person name="Goeker M."/>
        </authorList>
    </citation>
    <scope>NUCLEOTIDE SEQUENCE [LARGE SCALE GENOMIC DNA]</scope>
    <source>
        <strain evidence="1 2">DSM 28135</strain>
    </source>
</reference>
<dbReference type="Proteomes" id="UP000294689">
    <property type="component" value="Unassembled WGS sequence"/>
</dbReference>
<sequence>MCHILVIFDRINLRVNMKLKYLIISFLILTLTYSCGQKQENVIAIDVLLTLPQDVYNQAVALNKSVLENNPNNFTLDAQHIPHITLIQAYVNESDVPEIEKVLEGLYETIENETLLVDKLQYNKGQEASFASMGIEKSEPLMRLHEKVIKILEPFSLSNGSQASYVQNEDGTPIDDFTFAYVPKFVSDHSYENYNPHISLGVADTSVLDSLETHKFRPTKFMAPTLALYQLGNYGTARKLLWESK</sequence>
<organism evidence="1 2">
    <name type="scientific">Gelidibacter sediminis</name>
    <dbReference type="NCBI Taxonomy" id="1608710"/>
    <lineage>
        <taxon>Bacteria</taxon>
        <taxon>Pseudomonadati</taxon>
        <taxon>Bacteroidota</taxon>
        <taxon>Flavobacteriia</taxon>
        <taxon>Flavobacteriales</taxon>
        <taxon>Flavobacteriaceae</taxon>
        <taxon>Gelidibacter</taxon>
    </lineage>
</organism>
<dbReference type="EMBL" id="SOBW01000008">
    <property type="protein sequence ID" value="TDU40095.1"/>
    <property type="molecule type" value="Genomic_DNA"/>
</dbReference>
<dbReference type="Gene3D" id="3.90.1140.10">
    <property type="entry name" value="Cyclic phosphodiesterase"/>
    <property type="match status" value="1"/>
</dbReference>
<evidence type="ECO:0000313" key="2">
    <source>
        <dbReference type="Proteomes" id="UP000294689"/>
    </source>
</evidence>
<protein>
    <submittedName>
        <fullName evidence="1">2'-5' RNA ligase superfamily protein</fullName>
    </submittedName>
</protein>
<dbReference type="Pfam" id="PF13563">
    <property type="entry name" value="2_5_RNA_ligase2"/>
    <property type="match status" value="1"/>
</dbReference>
<keyword evidence="2" id="KW-1185">Reference proteome</keyword>
<gene>
    <name evidence="1" type="ORF">BXY82_2135</name>
</gene>
<proteinExistence type="predicted"/>
<dbReference type="InterPro" id="IPR009097">
    <property type="entry name" value="Cyclic_Pdiesterase"/>
</dbReference>
<dbReference type="AlphaFoldDB" id="A0A4R7PYL6"/>
<dbReference type="GO" id="GO:0016874">
    <property type="term" value="F:ligase activity"/>
    <property type="evidence" value="ECO:0007669"/>
    <property type="project" value="UniProtKB-KW"/>
</dbReference>